<protein>
    <submittedName>
        <fullName evidence="1">Uncharacterized protein</fullName>
    </submittedName>
</protein>
<evidence type="ECO:0000313" key="1">
    <source>
        <dbReference type="EMBL" id="KZS08851.1"/>
    </source>
</evidence>
<proteinExistence type="predicted"/>
<dbReference type="Proteomes" id="UP000076858">
    <property type="component" value="Unassembled WGS sequence"/>
</dbReference>
<gene>
    <name evidence="1" type="ORF">APZ42_027062</name>
</gene>
<accession>A0A164RQA7</accession>
<name>A0A164RQA7_9CRUS</name>
<dbReference type="EMBL" id="LRGB01002167">
    <property type="protein sequence ID" value="KZS08851.1"/>
    <property type="molecule type" value="Genomic_DNA"/>
</dbReference>
<organism evidence="1 2">
    <name type="scientific">Daphnia magna</name>
    <dbReference type="NCBI Taxonomy" id="35525"/>
    <lineage>
        <taxon>Eukaryota</taxon>
        <taxon>Metazoa</taxon>
        <taxon>Ecdysozoa</taxon>
        <taxon>Arthropoda</taxon>
        <taxon>Crustacea</taxon>
        <taxon>Branchiopoda</taxon>
        <taxon>Diplostraca</taxon>
        <taxon>Cladocera</taxon>
        <taxon>Anomopoda</taxon>
        <taxon>Daphniidae</taxon>
        <taxon>Daphnia</taxon>
    </lineage>
</organism>
<dbReference type="AlphaFoldDB" id="A0A164RQA7"/>
<sequence length="87" mass="10656">MWVISFRVISFCRLTLYFDGIWSAFNLCFTSRLIGKDIAQYRSFLFRCDEIHYVKRRRTWENWQTTICNVLIHSVILMYFKFVCSLH</sequence>
<evidence type="ECO:0000313" key="2">
    <source>
        <dbReference type="Proteomes" id="UP000076858"/>
    </source>
</evidence>
<comment type="caution">
    <text evidence="1">The sequence shown here is derived from an EMBL/GenBank/DDBJ whole genome shotgun (WGS) entry which is preliminary data.</text>
</comment>
<reference evidence="1 2" key="1">
    <citation type="submission" date="2016-03" db="EMBL/GenBank/DDBJ databases">
        <title>EvidentialGene: Evidence-directed Construction of Genes on Genomes.</title>
        <authorList>
            <person name="Gilbert D.G."/>
            <person name="Choi J.-H."/>
            <person name="Mockaitis K."/>
            <person name="Colbourne J."/>
            <person name="Pfrender M."/>
        </authorList>
    </citation>
    <scope>NUCLEOTIDE SEQUENCE [LARGE SCALE GENOMIC DNA]</scope>
    <source>
        <strain evidence="1 2">Xinb3</strain>
        <tissue evidence="1">Complete organism</tissue>
    </source>
</reference>
<keyword evidence="2" id="KW-1185">Reference proteome</keyword>